<proteinExistence type="predicted"/>
<protein>
    <submittedName>
        <fullName evidence="2">Helix-turn-helix DNA binding domain protein</fullName>
    </submittedName>
</protein>
<keyword evidence="1" id="KW-0812">Transmembrane</keyword>
<organism evidence="2 3">
    <name type="scientific">Arthrobacter phage Qui</name>
    <dbReference type="NCBI Taxonomy" id="2603260"/>
    <lineage>
        <taxon>Viruses</taxon>
        <taxon>Duplodnaviria</taxon>
        <taxon>Heunggongvirae</taxon>
        <taxon>Uroviricota</taxon>
        <taxon>Caudoviricetes</taxon>
        <taxon>Quivirus</taxon>
        <taxon>Quivirus qui</taxon>
    </lineage>
</organism>
<keyword evidence="3" id="KW-1185">Reference proteome</keyword>
<dbReference type="EMBL" id="MN183282">
    <property type="protein sequence ID" value="QED11565.1"/>
    <property type="molecule type" value="Genomic_DNA"/>
</dbReference>
<reference evidence="2 3" key="1">
    <citation type="submission" date="2019-07" db="EMBL/GenBank/DDBJ databases">
        <authorList>
            <person name="Abdullah A."/>
            <person name="Lima G.C."/>
            <person name="Cuneo C.K."/>
            <person name="Ennest D.C."/>
            <person name="Fritz K.J."/>
            <person name="Johnson B.T."/>
            <person name="Larson S.M."/>
            <person name="Lemunyete M.N."/>
            <person name="Murray M.B."/>
            <person name="Osmond D.E."/>
            <person name="Patras K.A."/>
            <person name="Ransibrahmanakul S."/>
            <person name="Simpson K.A."/>
            <person name="Thull B.S."/>
            <person name="Wetzel S."/>
            <person name="Bonilla J.A."/>
            <person name="Klyczek K."/>
            <person name="Garlena R.A."/>
            <person name="Russell D.A."/>
            <person name="Pope W.H."/>
            <person name="Jacobs-Sera D."/>
            <person name="Hatfull G.F."/>
        </authorList>
    </citation>
    <scope>NUCLEOTIDE SEQUENCE [LARGE SCALE GENOMIC DNA]</scope>
</reference>
<dbReference type="RefSeq" id="YP_010660441.1">
    <property type="nucleotide sequence ID" value="NC_070877.1"/>
</dbReference>
<evidence type="ECO:0000313" key="3">
    <source>
        <dbReference type="Proteomes" id="UP000321915"/>
    </source>
</evidence>
<sequence>MSEKTDKIKKHFSDNKKLYIGIGIGVAVTVTAVVIFPDKGIQIVDAFKLQVNSPTTNNVIQANLARRGHPGNIVRCVTTGEVFASQKRAAEANGLSVSSLIRHLNGERPDVKGLTFELLGEMS</sequence>
<feature type="transmembrane region" description="Helical" evidence="1">
    <location>
        <begin position="18"/>
        <end position="36"/>
    </location>
</feature>
<evidence type="ECO:0000256" key="1">
    <source>
        <dbReference type="SAM" id="Phobius"/>
    </source>
</evidence>
<keyword evidence="1" id="KW-0472">Membrane</keyword>
<dbReference type="GeneID" id="77936437"/>
<dbReference type="Proteomes" id="UP000321915">
    <property type="component" value="Segment"/>
</dbReference>
<name>A0A5B8WKC9_9CAUD</name>
<accession>A0A5B8WKC9</accession>
<gene>
    <name evidence="2" type="primary">75</name>
    <name evidence="2" type="ORF">SEA_QUI_75</name>
</gene>
<keyword evidence="1" id="KW-1133">Transmembrane helix</keyword>
<evidence type="ECO:0000313" key="2">
    <source>
        <dbReference type="EMBL" id="QED11565.1"/>
    </source>
</evidence>
<dbReference type="KEGG" id="vg:77936437"/>